<proteinExistence type="predicted"/>
<dbReference type="GO" id="GO:0005509">
    <property type="term" value="F:calcium ion binding"/>
    <property type="evidence" value="ECO:0007669"/>
    <property type="project" value="InterPro"/>
</dbReference>
<feature type="region of interest" description="Disordered" evidence="2">
    <location>
        <begin position="1"/>
        <end position="32"/>
    </location>
</feature>
<dbReference type="AlphaFoldDB" id="A0A2H9TG64"/>
<feature type="transmembrane region" description="Helical" evidence="3">
    <location>
        <begin position="335"/>
        <end position="354"/>
    </location>
</feature>
<dbReference type="InterPro" id="IPR005301">
    <property type="entry name" value="MOB_kinase_act_fam"/>
</dbReference>
<evidence type="ECO:0000256" key="2">
    <source>
        <dbReference type="SAM" id="MobiDB-lite"/>
    </source>
</evidence>
<gene>
    <name evidence="5" type="ORF">PSACC_03465</name>
</gene>
<dbReference type="SUPFAM" id="SSF101152">
    <property type="entry name" value="Mob1/phocein"/>
    <property type="match status" value="1"/>
</dbReference>
<feature type="transmembrane region" description="Helical" evidence="3">
    <location>
        <begin position="655"/>
        <end position="674"/>
    </location>
</feature>
<dbReference type="SMART" id="SM01388">
    <property type="entry name" value="Mob1_phocein"/>
    <property type="match status" value="1"/>
</dbReference>
<keyword evidence="1" id="KW-0479">Metal-binding</keyword>
<dbReference type="GO" id="GO:0016020">
    <property type="term" value="C:membrane"/>
    <property type="evidence" value="ECO:0007669"/>
    <property type="project" value="InterPro"/>
</dbReference>
<feature type="transmembrane region" description="Helical" evidence="3">
    <location>
        <begin position="488"/>
        <end position="507"/>
    </location>
</feature>
<feature type="region of interest" description="Disordered" evidence="2">
    <location>
        <begin position="281"/>
        <end position="303"/>
    </location>
</feature>
<keyword evidence="3" id="KW-1133">Transmembrane helix</keyword>
<evidence type="ECO:0000256" key="1">
    <source>
        <dbReference type="PIRSR" id="PIRSR605301-1"/>
    </source>
</evidence>
<dbReference type="GO" id="GO:0005262">
    <property type="term" value="F:calcium channel activity"/>
    <property type="evidence" value="ECO:0007669"/>
    <property type="project" value="TreeGrafter"/>
</dbReference>
<dbReference type="SUPFAM" id="SSF50182">
    <property type="entry name" value="Sm-like ribonucleoproteins"/>
    <property type="match status" value="1"/>
</dbReference>
<dbReference type="InterPro" id="IPR006685">
    <property type="entry name" value="MscS_channel_2nd"/>
</dbReference>
<dbReference type="Proteomes" id="UP000240830">
    <property type="component" value="Unassembled WGS sequence"/>
</dbReference>
<feature type="binding site" evidence="1">
    <location>
        <position position="186"/>
    </location>
    <ligand>
        <name>Zn(2+)</name>
        <dbReference type="ChEBI" id="CHEBI:29105"/>
    </ligand>
</feature>
<evidence type="ECO:0000313" key="5">
    <source>
        <dbReference type="EMBL" id="PJF16716.1"/>
    </source>
</evidence>
<keyword evidence="3" id="KW-0472">Membrane</keyword>
<keyword evidence="1" id="KW-0862">Zinc</keyword>
<dbReference type="PANTHER" id="PTHR31323">
    <property type="entry name" value="MECHANOSENSITIVE ION CHANNEL PROTEIN MSY2"/>
    <property type="match status" value="1"/>
</dbReference>
<dbReference type="PANTHER" id="PTHR31323:SF1">
    <property type="entry name" value="MECHANOSENSITIVE ION CHANNEL PROTEIN"/>
    <property type="match status" value="1"/>
</dbReference>
<keyword evidence="3" id="KW-0812">Transmembrane</keyword>
<feature type="domain" description="EF-hand" evidence="4">
    <location>
        <begin position="602"/>
        <end position="637"/>
    </location>
</feature>
<keyword evidence="6" id="KW-1185">Reference proteome</keyword>
<feature type="transmembrane region" description="Helical" evidence="3">
    <location>
        <begin position="424"/>
        <end position="446"/>
    </location>
</feature>
<evidence type="ECO:0000259" key="4">
    <source>
        <dbReference type="PROSITE" id="PS50222"/>
    </source>
</evidence>
<protein>
    <submittedName>
        <fullName evidence="5">MOB1 protein</fullName>
    </submittedName>
</protein>
<accession>A0A2H9TG64</accession>
<feature type="transmembrane region" description="Helical" evidence="3">
    <location>
        <begin position="680"/>
        <end position="697"/>
    </location>
</feature>
<comment type="caution">
    <text evidence="5">The sequence shown here is derived from an EMBL/GenBank/DDBJ whole genome shotgun (WGS) entry which is preliminary data.</text>
</comment>
<feature type="binding site" evidence="1">
    <location>
        <position position="109"/>
    </location>
    <ligand>
        <name>Zn(2+)</name>
        <dbReference type="ChEBI" id="CHEBI:29105"/>
    </ligand>
</feature>
<dbReference type="STRING" id="1246581.A0A2H9TG64"/>
<dbReference type="PROSITE" id="PS50222">
    <property type="entry name" value="EF_HAND_2"/>
    <property type="match status" value="1"/>
</dbReference>
<dbReference type="Pfam" id="PF00924">
    <property type="entry name" value="MS_channel_2nd"/>
    <property type="match status" value="1"/>
</dbReference>
<dbReference type="InterPro" id="IPR010920">
    <property type="entry name" value="LSM_dom_sf"/>
</dbReference>
<dbReference type="InterPro" id="IPR036703">
    <property type="entry name" value="MOB_kinase_act_sf"/>
</dbReference>
<reference evidence="5 6" key="1">
    <citation type="submission" date="2016-10" db="EMBL/GenBank/DDBJ databases">
        <title>The genome of Paramicrosporidium saccamoebae is the missing link in understanding Cryptomycota and Microsporidia evolution.</title>
        <authorList>
            <person name="Quandt C.A."/>
            <person name="Beaudet D."/>
            <person name="Corsaro D."/>
            <person name="Michel R."/>
            <person name="Corradi N."/>
            <person name="James T."/>
        </authorList>
    </citation>
    <scope>NUCLEOTIDE SEQUENCE [LARGE SCALE GENOMIC DNA]</scope>
    <source>
        <strain evidence="5 6">KSL3</strain>
    </source>
</reference>
<evidence type="ECO:0000313" key="6">
    <source>
        <dbReference type="Proteomes" id="UP000240830"/>
    </source>
</evidence>
<dbReference type="Pfam" id="PF03637">
    <property type="entry name" value="Mob1_phocein"/>
    <property type="match status" value="1"/>
</dbReference>
<dbReference type="GO" id="GO:0006874">
    <property type="term" value="P:intracellular calcium ion homeostasis"/>
    <property type="evidence" value="ECO:0007669"/>
    <property type="project" value="TreeGrafter"/>
</dbReference>
<name>A0A2H9TG64_9FUNG</name>
<dbReference type="EMBL" id="MTSL01000208">
    <property type="protein sequence ID" value="PJF16716.1"/>
    <property type="molecule type" value="Genomic_DNA"/>
</dbReference>
<dbReference type="InterPro" id="IPR002048">
    <property type="entry name" value="EF_hand_dom"/>
</dbReference>
<sequence length="874" mass="98799">MADHDGVEAKKPESRVKMIGEHGRNPDDKGKELVRVPPGQEKRRTILGGTEAPRVHLTYATSMIMEGRPKAAVATPPDLPINEWLAINCFLYFNKANYFYGYIQEVCTCERMSIGPKYEYLWADGKTIRAPISVPANDYIDSLMTWIEANFDDTKLFPDYDGGKHQKGYVDAVKSIFKRIFRVFGHMEVDHPKDLELYGLVGEFEATFKTLVEFIKTYKLMDKKSLQPIQKTLDSDVTTNSLNKQDGLIRESSPYYGQCPVMSSRNKADINMKPVPLSAVKEGTNKENPESEMLPNDPTSNMDQLARETGQKVDVTKEEEIPPPIIGNERSTAGIIAEAILLPLLMVVPAWIVSGSFDYEAYSFSAVKGPSGLNTFREFERWAYFLAVCYFVWTVAQLAFRYAPGIILRICRMLGIKLSRHERTAVLCLRYAEKYLGIALSLLFIFNYAEFVLYESSTKAAARQIISRLTWKERIKAYELMLGDRIESAIAALFVLAVVVAAEKYLVAAIHASFHRVALAPRIAKCNEKFAILGVLSRARQSNRATLSTASLAGADADELADDKGIDFSSSARARASAKTIFKALCPADRDYLTPADFRPYFPLTEYENAFQIFDLNRRNQLDRHAFKDAVVGIYDERFRTAKALIANNRIVKKLDWTLLTISLFFGILIAFVVFNHNGYSWVSSLGSFILGFSFLFQTTMSRVFDTFLFVFVEHAYDVSDNVLVDNEHLLVSEIEIFTTIFTRNDGLLVYSPNSSLKGKSIYNRQRTRSEMDEIIFLVDARTDIAKLAKLRTQLTDHLTETVNEFTGTVSVSILRFDGEGSTRQACVKIEPKYRPKDDDLRSDLTLHNRRADLMDRFNSTCADLSIRTNVVSA</sequence>
<dbReference type="Gene3D" id="1.20.140.30">
    <property type="entry name" value="MOB kinase activator"/>
    <property type="match status" value="1"/>
</dbReference>
<evidence type="ECO:0000256" key="3">
    <source>
        <dbReference type="SAM" id="Phobius"/>
    </source>
</evidence>
<feature type="transmembrane region" description="Helical" evidence="3">
    <location>
        <begin position="382"/>
        <end position="403"/>
    </location>
</feature>
<feature type="binding site" evidence="1">
    <location>
        <position position="107"/>
    </location>
    <ligand>
        <name>Zn(2+)</name>
        <dbReference type="ChEBI" id="CHEBI:29105"/>
    </ligand>
</feature>
<dbReference type="OrthoDB" id="8170117at2759"/>
<organism evidence="5 6">
    <name type="scientific">Paramicrosporidium saccamoebae</name>
    <dbReference type="NCBI Taxonomy" id="1246581"/>
    <lineage>
        <taxon>Eukaryota</taxon>
        <taxon>Fungi</taxon>
        <taxon>Fungi incertae sedis</taxon>
        <taxon>Cryptomycota</taxon>
        <taxon>Cryptomycota incertae sedis</taxon>
        <taxon>Paramicrosporidium</taxon>
    </lineage>
</organism>
<feature type="binding site" evidence="1">
    <location>
        <position position="191"/>
    </location>
    <ligand>
        <name>Zn(2+)</name>
        <dbReference type="ChEBI" id="CHEBI:29105"/>
    </ligand>
</feature>